<dbReference type="AlphaFoldDB" id="A0A0A5I6T0"/>
<comment type="caution">
    <text evidence="1">The sequence shown here is derived from an EMBL/GenBank/DDBJ whole genome shotgun (WGS) entry which is preliminary data.</text>
</comment>
<dbReference type="Proteomes" id="UP000030403">
    <property type="component" value="Unassembled WGS sequence"/>
</dbReference>
<sequence length="112" mass="13312">MIWKVIKKMLWSYGRMEQGQIFYPNGYYSKESERIITLNKYEKFDAIYSHRYIEGNTNIGATKIDYLKAWDEEEYPFYLIVSKGGIALKTTSVNDIEIFFEKNGGQVKRDRE</sequence>
<evidence type="ECO:0000313" key="2">
    <source>
        <dbReference type="Proteomes" id="UP000030403"/>
    </source>
</evidence>
<reference evidence="1 2" key="1">
    <citation type="submission" date="2013-08" db="EMBL/GenBank/DDBJ databases">
        <authorList>
            <person name="Huang J."/>
            <person name="Wang G."/>
        </authorList>
    </citation>
    <scope>NUCLEOTIDE SEQUENCE [LARGE SCALE GENOMIC DNA]</scope>
    <source>
        <strain evidence="1 2">BH030004</strain>
    </source>
</reference>
<name>A0A0A5I6T0_9BACI</name>
<gene>
    <name evidence="1" type="ORF">N783_07585</name>
</gene>
<keyword evidence="2" id="KW-1185">Reference proteome</keyword>
<dbReference type="STRING" id="1385511.GCA_000425225_01440"/>
<proteinExistence type="predicted"/>
<protein>
    <submittedName>
        <fullName evidence="1">Uncharacterized protein</fullName>
    </submittedName>
</protein>
<dbReference type="EMBL" id="AVPF01000002">
    <property type="protein sequence ID" value="KGX91517.1"/>
    <property type="molecule type" value="Genomic_DNA"/>
</dbReference>
<accession>A0A0A5I6T0</accession>
<evidence type="ECO:0000313" key="1">
    <source>
        <dbReference type="EMBL" id="KGX91517.1"/>
    </source>
</evidence>
<organism evidence="1 2">
    <name type="scientific">Pontibacillus marinus BH030004 = DSM 16465</name>
    <dbReference type="NCBI Taxonomy" id="1385511"/>
    <lineage>
        <taxon>Bacteria</taxon>
        <taxon>Bacillati</taxon>
        <taxon>Bacillota</taxon>
        <taxon>Bacilli</taxon>
        <taxon>Bacillales</taxon>
        <taxon>Bacillaceae</taxon>
        <taxon>Pontibacillus</taxon>
    </lineage>
</organism>